<keyword evidence="2" id="KW-0687">Ribonucleoprotein</keyword>
<sequence length="90" mass="10194">MQFHNLRAKTKRKRAQQKGRGGTRGKTAGRGTKGQNARAGRKKRPELRDVIKRMPKLRGRGKSSLKSFQSKHKGQVLKEFLAKKKLAARS</sequence>
<accession>A0A2H0BDQ4</accession>
<organism evidence="5 6">
    <name type="scientific">Candidatus Zambryskibacteria bacterium CG22_combo_CG10-13_8_21_14_all_42_17</name>
    <dbReference type="NCBI Taxonomy" id="1975118"/>
    <lineage>
        <taxon>Bacteria</taxon>
        <taxon>Candidatus Zambryskiibacteriota</taxon>
    </lineage>
</organism>
<dbReference type="EMBL" id="PCST01000019">
    <property type="protein sequence ID" value="PIP55754.1"/>
    <property type="molecule type" value="Genomic_DNA"/>
</dbReference>
<keyword evidence="1" id="KW-0689">Ribosomal protein</keyword>
<evidence type="ECO:0000256" key="2">
    <source>
        <dbReference type="ARBA" id="ARBA00023274"/>
    </source>
</evidence>
<protein>
    <recommendedName>
        <fullName evidence="3">50S ribosomal protein L15</fullName>
    </recommendedName>
</protein>
<dbReference type="Proteomes" id="UP000229794">
    <property type="component" value="Unassembled WGS sequence"/>
</dbReference>
<reference evidence="5 6" key="1">
    <citation type="submission" date="2017-09" db="EMBL/GenBank/DDBJ databases">
        <title>Depth-based differentiation of microbial function through sediment-hosted aquifers and enrichment of novel symbionts in the deep terrestrial subsurface.</title>
        <authorList>
            <person name="Probst A.J."/>
            <person name="Ladd B."/>
            <person name="Jarett J.K."/>
            <person name="Geller-Mcgrath D.E."/>
            <person name="Sieber C.M."/>
            <person name="Emerson J.B."/>
            <person name="Anantharaman K."/>
            <person name="Thomas B.C."/>
            <person name="Malmstrom R."/>
            <person name="Stieglmeier M."/>
            <person name="Klingl A."/>
            <person name="Woyke T."/>
            <person name="Ryan C.M."/>
            <person name="Banfield J.F."/>
        </authorList>
    </citation>
    <scope>NUCLEOTIDE SEQUENCE [LARGE SCALE GENOMIC DNA]</scope>
    <source>
        <strain evidence="5">CG22_combo_CG10-13_8_21_14_all_42_17</strain>
    </source>
</reference>
<evidence type="ECO:0000313" key="5">
    <source>
        <dbReference type="EMBL" id="PIP55754.1"/>
    </source>
</evidence>
<evidence type="ECO:0000256" key="4">
    <source>
        <dbReference type="SAM" id="MobiDB-lite"/>
    </source>
</evidence>
<dbReference type="InterPro" id="IPR036227">
    <property type="entry name" value="Ribosomal_uL15/eL18_sf"/>
</dbReference>
<gene>
    <name evidence="5" type="ORF">COX06_01640</name>
</gene>
<dbReference type="AlphaFoldDB" id="A0A2H0BDQ4"/>
<name>A0A2H0BDQ4_9BACT</name>
<comment type="caution">
    <text evidence="5">The sequence shown here is derived from an EMBL/GenBank/DDBJ whole genome shotgun (WGS) entry which is preliminary data.</text>
</comment>
<evidence type="ECO:0000256" key="3">
    <source>
        <dbReference type="ARBA" id="ARBA00035497"/>
    </source>
</evidence>
<dbReference type="GO" id="GO:0005840">
    <property type="term" value="C:ribosome"/>
    <property type="evidence" value="ECO:0007669"/>
    <property type="project" value="UniProtKB-KW"/>
</dbReference>
<dbReference type="GO" id="GO:1990904">
    <property type="term" value="C:ribonucleoprotein complex"/>
    <property type="evidence" value="ECO:0007669"/>
    <property type="project" value="UniProtKB-KW"/>
</dbReference>
<evidence type="ECO:0000313" key="6">
    <source>
        <dbReference type="Proteomes" id="UP000229794"/>
    </source>
</evidence>
<proteinExistence type="predicted"/>
<evidence type="ECO:0000256" key="1">
    <source>
        <dbReference type="ARBA" id="ARBA00022980"/>
    </source>
</evidence>
<feature type="region of interest" description="Disordered" evidence="4">
    <location>
        <begin position="1"/>
        <end position="48"/>
    </location>
</feature>
<feature type="compositionally biased region" description="Basic residues" evidence="4">
    <location>
        <begin position="1"/>
        <end position="23"/>
    </location>
</feature>
<feature type="compositionally biased region" description="Low complexity" evidence="4">
    <location>
        <begin position="25"/>
        <end position="35"/>
    </location>
</feature>
<dbReference type="SUPFAM" id="SSF52080">
    <property type="entry name" value="Ribosomal proteins L15p and L18e"/>
    <property type="match status" value="1"/>
</dbReference>